<evidence type="ECO:0000256" key="2">
    <source>
        <dbReference type="SAM" id="SignalP"/>
    </source>
</evidence>
<evidence type="ECO:0000313" key="3">
    <source>
        <dbReference type="EMBL" id="CAI6352603.1"/>
    </source>
</evidence>
<evidence type="ECO:0008006" key="5">
    <source>
        <dbReference type="Google" id="ProtNLM"/>
    </source>
</evidence>
<protein>
    <recommendedName>
        <fullName evidence="5">Secreted protein</fullName>
    </recommendedName>
</protein>
<name>A0AAV0WAB1_9HEMI</name>
<accession>A0AAV0WAB1</accession>
<sequence>MKIHVLIGLACLAAMATCSEDMPAEQTQKVQQDQQPEFAHQSIKRQAVEDYGDEQSNAPSAIAGGEASTPAAHGEEAHAPSAAESQRPVDYEVYGLNGEVLNG</sequence>
<reference evidence="3 4" key="1">
    <citation type="submission" date="2023-01" db="EMBL/GenBank/DDBJ databases">
        <authorList>
            <person name="Whitehead M."/>
        </authorList>
    </citation>
    <scope>NUCLEOTIDE SEQUENCE [LARGE SCALE GENOMIC DNA]</scope>
</reference>
<evidence type="ECO:0000256" key="1">
    <source>
        <dbReference type="SAM" id="MobiDB-lite"/>
    </source>
</evidence>
<feature type="chain" id="PRO_5043527459" description="Secreted protein" evidence="2">
    <location>
        <begin position="19"/>
        <end position="103"/>
    </location>
</feature>
<feature type="signal peptide" evidence="2">
    <location>
        <begin position="1"/>
        <end position="18"/>
    </location>
</feature>
<organism evidence="3 4">
    <name type="scientific">Macrosiphum euphorbiae</name>
    <name type="common">potato aphid</name>
    <dbReference type="NCBI Taxonomy" id="13131"/>
    <lineage>
        <taxon>Eukaryota</taxon>
        <taxon>Metazoa</taxon>
        <taxon>Ecdysozoa</taxon>
        <taxon>Arthropoda</taxon>
        <taxon>Hexapoda</taxon>
        <taxon>Insecta</taxon>
        <taxon>Pterygota</taxon>
        <taxon>Neoptera</taxon>
        <taxon>Paraneoptera</taxon>
        <taxon>Hemiptera</taxon>
        <taxon>Sternorrhyncha</taxon>
        <taxon>Aphidomorpha</taxon>
        <taxon>Aphidoidea</taxon>
        <taxon>Aphididae</taxon>
        <taxon>Macrosiphini</taxon>
        <taxon>Macrosiphum</taxon>
    </lineage>
</organism>
<comment type="caution">
    <text evidence="3">The sequence shown here is derived from an EMBL/GenBank/DDBJ whole genome shotgun (WGS) entry which is preliminary data.</text>
</comment>
<gene>
    <name evidence="3" type="ORF">MEUPH1_LOCUS8821</name>
</gene>
<evidence type="ECO:0000313" key="4">
    <source>
        <dbReference type="Proteomes" id="UP001160148"/>
    </source>
</evidence>
<proteinExistence type="predicted"/>
<dbReference type="AlphaFoldDB" id="A0AAV0WAB1"/>
<keyword evidence="4" id="KW-1185">Reference proteome</keyword>
<keyword evidence="2" id="KW-0732">Signal</keyword>
<feature type="region of interest" description="Disordered" evidence="1">
    <location>
        <begin position="21"/>
        <end position="103"/>
    </location>
</feature>
<dbReference type="EMBL" id="CARXXK010000002">
    <property type="protein sequence ID" value="CAI6352603.1"/>
    <property type="molecule type" value="Genomic_DNA"/>
</dbReference>
<dbReference type="Proteomes" id="UP001160148">
    <property type="component" value="Unassembled WGS sequence"/>
</dbReference>
<feature type="compositionally biased region" description="Polar residues" evidence="1">
    <location>
        <begin position="25"/>
        <end position="35"/>
    </location>
</feature>